<keyword evidence="2" id="KW-1185">Reference proteome</keyword>
<protein>
    <submittedName>
        <fullName evidence="1">Uncharacterized protein</fullName>
    </submittedName>
</protein>
<organism evidence="1 2">
    <name type="scientific">Rousettus aegyptiacus</name>
    <name type="common">Egyptian fruit bat</name>
    <name type="synonym">Pteropus aegyptiacus</name>
    <dbReference type="NCBI Taxonomy" id="9407"/>
    <lineage>
        <taxon>Eukaryota</taxon>
        <taxon>Metazoa</taxon>
        <taxon>Chordata</taxon>
        <taxon>Craniata</taxon>
        <taxon>Vertebrata</taxon>
        <taxon>Euteleostomi</taxon>
        <taxon>Mammalia</taxon>
        <taxon>Eutheria</taxon>
        <taxon>Laurasiatheria</taxon>
        <taxon>Chiroptera</taxon>
        <taxon>Yinpterochiroptera</taxon>
        <taxon>Pteropodoidea</taxon>
        <taxon>Pteropodidae</taxon>
        <taxon>Rousettinae</taxon>
        <taxon>Rousettus</taxon>
    </lineage>
</organism>
<name>A0A7J8DI54_ROUAE</name>
<accession>A0A7J8DI54</accession>
<proteinExistence type="predicted"/>
<evidence type="ECO:0000313" key="1">
    <source>
        <dbReference type="EMBL" id="KAF6422735.1"/>
    </source>
</evidence>
<comment type="caution">
    <text evidence="1">The sequence shown here is derived from an EMBL/GenBank/DDBJ whole genome shotgun (WGS) entry which is preliminary data.</text>
</comment>
<dbReference type="AlphaFoldDB" id="A0A7J8DI54"/>
<dbReference type="Proteomes" id="UP000593571">
    <property type="component" value="Unassembled WGS sequence"/>
</dbReference>
<gene>
    <name evidence="1" type="ORF">HJG63_008556</name>
</gene>
<dbReference type="EMBL" id="JACASE010000012">
    <property type="protein sequence ID" value="KAF6422735.1"/>
    <property type="molecule type" value="Genomic_DNA"/>
</dbReference>
<sequence>MRHHSSVPGWTQHPLWKASTSALSPIWEQPPVLVPLCQHLLVRCPPRSHPTVLQGFRTPATKTVGKKPGFPLLSYNRSLRKPVPHTRVSSETQDLWSRAAGRAVAQLALTRTQLSHLEYLNVLSQRFKVPFCKGCLRL</sequence>
<reference evidence="1 2" key="1">
    <citation type="journal article" date="2020" name="Nature">
        <title>Six reference-quality genomes reveal evolution of bat adaptations.</title>
        <authorList>
            <person name="Jebb D."/>
            <person name="Huang Z."/>
            <person name="Pippel M."/>
            <person name="Hughes G.M."/>
            <person name="Lavrichenko K."/>
            <person name="Devanna P."/>
            <person name="Winkler S."/>
            <person name="Jermiin L.S."/>
            <person name="Skirmuntt E.C."/>
            <person name="Katzourakis A."/>
            <person name="Burkitt-Gray L."/>
            <person name="Ray D.A."/>
            <person name="Sullivan K.A.M."/>
            <person name="Roscito J.G."/>
            <person name="Kirilenko B.M."/>
            <person name="Davalos L.M."/>
            <person name="Corthals A.P."/>
            <person name="Power M.L."/>
            <person name="Jones G."/>
            <person name="Ransome R.D."/>
            <person name="Dechmann D.K.N."/>
            <person name="Locatelli A.G."/>
            <person name="Puechmaille S.J."/>
            <person name="Fedrigo O."/>
            <person name="Jarvis E.D."/>
            <person name="Hiller M."/>
            <person name="Vernes S.C."/>
            <person name="Myers E.W."/>
            <person name="Teeling E.C."/>
        </authorList>
    </citation>
    <scope>NUCLEOTIDE SEQUENCE [LARGE SCALE GENOMIC DNA]</scope>
    <source>
        <strain evidence="1">MRouAeg1</strain>
        <tissue evidence="1">Muscle</tissue>
    </source>
</reference>
<evidence type="ECO:0000313" key="2">
    <source>
        <dbReference type="Proteomes" id="UP000593571"/>
    </source>
</evidence>